<dbReference type="InterPro" id="IPR039331">
    <property type="entry name" value="PAPs-like"/>
</dbReference>
<dbReference type="InterPro" id="IPR004843">
    <property type="entry name" value="Calcineurin-like_PHP"/>
</dbReference>
<dbReference type="GO" id="GO:0046872">
    <property type="term" value="F:metal ion binding"/>
    <property type="evidence" value="ECO:0007669"/>
    <property type="project" value="InterPro"/>
</dbReference>
<dbReference type="Gene3D" id="2.60.40.380">
    <property type="entry name" value="Purple acid phosphatase-like, N-terminal"/>
    <property type="match status" value="1"/>
</dbReference>
<dbReference type="Pfam" id="PF16656">
    <property type="entry name" value="Pur_ac_phosph_N"/>
    <property type="match status" value="1"/>
</dbReference>
<organism evidence="5 6">
    <name type="scientific">Acanthopleuribacter pedis</name>
    <dbReference type="NCBI Taxonomy" id="442870"/>
    <lineage>
        <taxon>Bacteria</taxon>
        <taxon>Pseudomonadati</taxon>
        <taxon>Acidobacteriota</taxon>
        <taxon>Holophagae</taxon>
        <taxon>Acanthopleuribacterales</taxon>
        <taxon>Acanthopleuribacteraceae</taxon>
        <taxon>Acanthopleuribacter</taxon>
    </lineage>
</organism>
<dbReference type="InterPro" id="IPR008963">
    <property type="entry name" value="Purple_acid_Pase-like_N"/>
</dbReference>
<dbReference type="SUPFAM" id="SSF49363">
    <property type="entry name" value="Purple acid phosphatase, N-terminal domain"/>
    <property type="match status" value="1"/>
</dbReference>
<dbReference type="GO" id="GO:0004553">
    <property type="term" value="F:hydrolase activity, hydrolyzing O-glycosyl compounds"/>
    <property type="evidence" value="ECO:0007669"/>
    <property type="project" value="InterPro"/>
</dbReference>
<dbReference type="Gene3D" id="3.60.21.10">
    <property type="match status" value="1"/>
</dbReference>
<dbReference type="RefSeq" id="WP_207856793.1">
    <property type="nucleotide sequence ID" value="NZ_JAFREP010000003.1"/>
</dbReference>
<dbReference type="InterPro" id="IPR015914">
    <property type="entry name" value="PAPs_N"/>
</dbReference>
<feature type="domain" description="Carbohydrate-binding" evidence="3">
    <location>
        <begin position="540"/>
        <end position="659"/>
    </location>
</feature>
<proteinExistence type="predicted"/>
<accession>A0A8J7Q2V1</accession>
<dbReference type="Gene3D" id="2.60.40.1190">
    <property type="match status" value="1"/>
</dbReference>
<gene>
    <name evidence="5" type="ORF">J3U88_03585</name>
</gene>
<feature type="domain" description="Purple acid phosphatase N-terminal" evidence="4">
    <location>
        <begin position="9"/>
        <end position="106"/>
    </location>
</feature>
<dbReference type="Pfam" id="PF00149">
    <property type="entry name" value="Metallophos"/>
    <property type="match status" value="1"/>
</dbReference>
<name>A0A8J7Q2V1_9BACT</name>
<evidence type="ECO:0000259" key="2">
    <source>
        <dbReference type="Pfam" id="PF00149"/>
    </source>
</evidence>
<dbReference type="PANTHER" id="PTHR22953:SF109">
    <property type="entry name" value="PURPLE ACID PHOSPHATASE"/>
    <property type="match status" value="1"/>
</dbReference>
<keyword evidence="1" id="KW-0732">Signal</keyword>
<dbReference type="PANTHER" id="PTHR22953">
    <property type="entry name" value="ACID PHOSPHATASE RELATED"/>
    <property type="match status" value="1"/>
</dbReference>
<dbReference type="SUPFAM" id="SSF56300">
    <property type="entry name" value="Metallo-dependent phosphatases"/>
    <property type="match status" value="1"/>
</dbReference>
<evidence type="ECO:0000313" key="5">
    <source>
        <dbReference type="EMBL" id="MBO1317529.1"/>
    </source>
</evidence>
<dbReference type="GO" id="GO:0030246">
    <property type="term" value="F:carbohydrate binding"/>
    <property type="evidence" value="ECO:0007669"/>
    <property type="project" value="InterPro"/>
</dbReference>
<dbReference type="AlphaFoldDB" id="A0A8J7Q2V1"/>
<dbReference type="GO" id="GO:0016052">
    <property type="term" value="P:carbohydrate catabolic process"/>
    <property type="evidence" value="ECO:0007669"/>
    <property type="project" value="InterPro"/>
</dbReference>
<dbReference type="GO" id="GO:0003993">
    <property type="term" value="F:acid phosphatase activity"/>
    <property type="evidence" value="ECO:0007669"/>
    <property type="project" value="InterPro"/>
</dbReference>
<protein>
    <submittedName>
        <fullName evidence="5">Fibronectin type III domain-containing protein</fullName>
    </submittedName>
</protein>
<dbReference type="InterPro" id="IPR010502">
    <property type="entry name" value="Carb-bd_dom_fam9"/>
</dbReference>
<feature type="domain" description="Calcineurin-like phosphoesterase" evidence="2">
    <location>
        <begin position="128"/>
        <end position="309"/>
    </location>
</feature>
<reference evidence="5" key="1">
    <citation type="submission" date="2021-03" db="EMBL/GenBank/DDBJ databases">
        <authorList>
            <person name="Wang G."/>
        </authorList>
    </citation>
    <scope>NUCLEOTIDE SEQUENCE</scope>
    <source>
        <strain evidence="5">KCTC 12899</strain>
    </source>
</reference>
<comment type="caution">
    <text evidence="5">The sequence shown here is derived from an EMBL/GenBank/DDBJ whole genome shotgun (WGS) entry which is preliminary data.</text>
</comment>
<evidence type="ECO:0000259" key="3">
    <source>
        <dbReference type="Pfam" id="PF06452"/>
    </source>
</evidence>
<evidence type="ECO:0000256" key="1">
    <source>
        <dbReference type="ARBA" id="ARBA00022729"/>
    </source>
</evidence>
<dbReference type="Proteomes" id="UP000664417">
    <property type="component" value="Unassembled WGS sequence"/>
</dbReference>
<dbReference type="Pfam" id="PF06452">
    <property type="entry name" value="CBM9_1"/>
    <property type="match status" value="1"/>
</dbReference>
<dbReference type="SUPFAM" id="SSF49344">
    <property type="entry name" value="CBD9-like"/>
    <property type="match status" value="1"/>
</dbReference>
<dbReference type="InterPro" id="IPR029052">
    <property type="entry name" value="Metallo-depent_PP-like"/>
</dbReference>
<evidence type="ECO:0000259" key="4">
    <source>
        <dbReference type="Pfam" id="PF16656"/>
    </source>
</evidence>
<dbReference type="EMBL" id="JAFREP010000003">
    <property type="protein sequence ID" value="MBO1317529.1"/>
    <property type="molecule type" value="Genomic_DNA"/>
</dbReference>
<evidence type="ECO:0000313" key="6">
    <source>
        <dbReference type="Proteomes" id="UP000664417"/>
    </source>
</evidence>
<sequence length="715" mass="81100">MMSLLSATPRFVYLTYEGETGTSITVNFQTFDGGGESWVYLDTASRNGQVDAYTVKRKGKSHKVPGLEDGRDVHWVRLDGLTPNTTYYCVAGNPEHGFSKEIKFRTLPVDSETLRIVTGGDFGTSQLVGRMFRGAASHEPHLALLGGDIAYADGSLRNADRWDAWLKLWTENMITPSGYTVPMMLAIGNHEVSARYGGDPKEAPFFYNYFAQAGTQGYFRRQLGDHTVVYVLDSGHTNAHGGEQARWLEKHMAADRHQFKNLFAVYHVPLYPSHRVYETKYSVLGRQHWEPIFSRYGLTAAFENHDHTYKRSKPLSNGKIDKNGVLYIGDGAWGRGDRGIDLVQRWYLDKVGSMRHYWLVEVAPDNVVYRAFDKQGKVFDVFPDRGEETKKAHDFFQTVTQQISFDERPMESSAVFVANERFDGGRVELRLHNREKVEAQVTLTVEAPAVFEIEQTNFNFPLKPGRRRVLEIPLNVKSPIGIESTASPKVKYSMAFTVDGKTHVNQKEMVIGLEKRRLLKFKEIKLDGDLGEWGEMREPFRDLDKAALNKHKQGWGGPSDASCRFTMFHDRKNVFIAVKVRDDRVVVSPEVKPWRQDGILFWVDSFPGEGDDDPNFVIAPLGDKGLLAGIDNAPEGMDAITTTTKTGYQTEIKIPIAFFRERLQEEGGGGRLRSIRINFALIDLDRPDGELRHYIWRPAWEEAGDFAWSGVYVIE</sequence>
<keyword evidence="6" id="KW-1185">Reference proteome</keyword>